<sequence length="571" mass="63616">MRKMGSEKYKLKWSKYETNILTAFHGLLESETLSDVTLFCEGQTFKAHRLVLAACSTHFESLFSHAPINAPTNNQFFVILDGTRADDLQILLHFMYRGEAYLHHDRINSVLKTAEVLQVKGLSEGPRNIEINNQNMHMAAASTSSRSWSPINSGGVPISPPLMRKKRERDDSPPTRSPIPEHSSPNYYPREQFPMYRLPTFAGRPVEAVAAAAAAAAAASSGSNNLPSSSSPFNHKASPSPCGGGERYSKMIRGGSASPHRPPSVSKREEEDDHYVRSSPMIRPSSNKAEDYEDVPPPPRGMGNSSSPQPPVSGLSKHQSFPSDSTTTELNSGPSGLLSRAYKERLRRESEHCEPESNTNNDDLTHQTKFPDFRNSREEISRLNDITPPRNPSGLNDEDVRTAANNLETFRRLAQQHARTLPIPVTLAQGFSASDYVRLASHVRDPENGTGTKLRCPFCERTYGYETNLRAHIRQRHQGIRVSCPYCPRTFTRNNTVRRHVAREHRHLSRNIPTRFTSTRIPPDPISAQQMAAVASATSLLQPPSPNTSGKVKSNLICSKYQKWSSTDIKK</sequence>
<dbReference type="PANTHER" id="PTHR23110:SF94">
    <property type="entry name" value="ZINC FINGER PROTEIN CHINMO"/>
    <property type="match status" value="1"/>
</dbReference>
<protein>
    <submittedName>
        <fullName evidence="6">Uncharacterized protein</fullName>
    </submittedName>
</protein>
<feature type="compositionally biased region" description="Basic and acidic residues" evidence="3">
    <location>
        <begin position="341"/>
        <end position="355"/>
    </location>
</feature>
<feature type="domain" description="C2H2-type" evidence="5">
    <location>
        <begin position="482"/>
        <end position="505"/>
    </location>
</feature>
<dbReference type="PANTHER" id="PTHR23110">
    <property type="entry name" value="BTB DOMAIN TRANSCRIPTION FACTOR"/>
    <property type="match status" value="1"/>
</dbReference>
<dbReference type="OrthoDB" id="10261408at2759"/>
<dbReference type="CDD" id="cd18315">
    <property type="entry name" value="BTB_POZ_BAB-like"/>
    <property type="match status" value="1"/>
</dbReference>
<feature type="compositionally biased region" description="Polar residues" evidence="3">
    <location>
        <begin position="316"/>
        <end position="334"/>
    </location>
</feature>
<feature type="domain" description="C2H2-type" evidence="5">
    <location>
        <begin position="454"/>
        <end position="482"/>
    </location>
</feature>
<evidence type="ECO:0000313" key="6">
    <source>
        <dbReference type="EMBL" id="CDW38327.1"/>
    </source>
</evidence>
<evidence type="ECO:0000259" key="4">
    <source>
        <dbReference type="PROSITE" id="PS50097"/>
    </source>
</evidence>
<evidence type="ECO:0000259" key="5">
    <source>
        <dbReference type="PROSITE" id="PS50157"/>
    </source>
</evidence>
<dbReference type="Pfam" id="PF00096">
    <property type="entry name" value="zf-C2H2"/>
    <property type="match status" value="2"/>
</dbReference>
<organism evidence="6">
    <name type="scientific">Lepeophtheirus salmonis</name>
    <name type="common">Salmon louse</name>
    <name type="synonym">Caligus salmonis</name>
    <dbReference type="NCBI Taxonomy" id="72036"/>
    <lineage>
        <taxon>Eukaryota</taxon>
        <taxon>Metazoa</taxon>
        <taxon>Ecdysozoa</taxon>
        <taxon>Arthropoda</taxon>
        <taxon>Crustacea</taxon>
        <taxon>Multicrustacea</taxon>
        <taxon>Hexanauplia</taxon>
        <taxon>Copepoda</taxon>
        <taxon>Siphonostomatoida</taxon>
        <taxon>Caligidae</taxon>
        <taxon>Lepeophtheirus</taxon>
    </lineage>
</organism>
<dbReference type="GO" id="GO:0006357">
    <property type="term" value="P:regulation of transcription by RNA polymerase II"/>
    <property type="evidence" value="ECO:0007669"/>
    <property type="project" value="TreeGrafter"/>
</dbReference>
<dbReference type="GO" id="GO:0005634">
    <property type="term" value="C:nucleus"/>
    <property type="evidence" value="ECO:0007669"/>
    <property type="project" value="TreeGrafter"/>
</dbReference>
<accession>A0A0K2UK63</accession>
<dbReference type="InterPro" id="IPR011333">
    <property type="entry name" value="SKP1/BTB/POZ_sf"/>
</dbReference>
<evidence type="ECO:0000256" key="3">
    <source>
        <dbReference type="SAM" id="MobiDB-lite"/>
    </source>
</evidence>
<dbReference type="AlphaFoldDB" id="A0A0K2UK63"/>
<dbReference type="SUPFAM" id="SSF54695">
    <property type="entry name" value="POZ domain"/>
    <property type="match status" value="1"/>
</dbReference>
<keyword evidence="2" id="KW-0479">Metal-binding</keyword>
<dbReference type="PROSITE" id="PS50157">
    <property type="entry name" value="ZINC_FINGER_C2H2_2"/>
    <property type="match status" value="2"/>
</dbReference>
<dbReference type="GO" id="GO:0048513">
    <property type="term" value="P:animal organ development"/>
    <property type="evidence" value="ECO:0007669"/>
    <property type="project" value="UniProtKB-ARBA"/>
</dbReference>
<evidence type="ECO:0000256" key="1">
    <source>
        <dbReference type="ARBA" id="ARBA00023242"/>
    </source>
</evidence>
<feature type="region of interest" description="Disordered" evidence="3">
    <location>
        <begin position="221"/>
        <end position="398"/>
    </location>
</feature>
<dbReference type="Gene3D" id="3.30.710.10">
    <property type="entry name" value="Potassium Channel Kv1.1, Chain A"/>
    <property type="match status" value="1"/>
</dbReference>
<dbReference type="GO" id="GO:0003006">
    <property type="term" value="P:developmental process involved in reproduction"/>
    <property type="evidence" value="ECO:0007669"/>
    <property type="project" value="UniProtKB-ARBA"/>
</dbReference>
<feature type="compositionally biased region" description="Polar residues" evidence="3">
    <location>
        <begin position="140"/>
        <end position="152"/>
    </location>
</feature>
<feature type="compositionally biased region" description="Basic and acidic residues" evidence="3">
    <location>
        <begin position="363"/>
        <end position="382"/>
    </location>
</feature>
<dbReference type="PROSITE" id="PS00028">
    <property type="entry name" value="ZINC_FINGER_C2H2_1"/>
    <property type="match status" value="2"/>
</dbReference>
<feature type="domain" description="BTB" evidence="4">
    <location>
        <begin position="34"/>
        <end position="104"/>
    </location>
</feature>
<proteinExistence type="predicted"/>
<dbReference type="SMART" id="SM00225">
    <property type="entry name" value="BTB"/>
    <property type="match status" value="1"/>
</dbReference>
<dbReference type="GO" id="GO:0008270">
    <property type="term" value="F:zinc ion binding"/>
    <property type="evidence" value="ECO:0007669"/>
    <property type="project" value="UniProtKB-KW"/>
</dbReference>
<keyword evidence="1" id="KW-0539">Nucleus</keyword>
<dbReference type="InterPro" id="IPR000210">
    <property type="entry name" value="BTB/POZ_dom"/>
</dbReference>
<keyword evidence="2" id="KW-0862">Zinc</keyword>
<dbReference type="Pfam" id="PF00651">
    <property type="entry name" value="BTB"/>
    <property type="match status" value="1"/>
</dbReference>
<dbReference type="PROSITE" id="PS50097">
    <property type="entry name" value="BTB"/>
    <property type="match status" value="1"/>
</dbReference>
<dbReference type="SMART" id="SM00355">
    <property type="entry name" value="ZnF_C2H2"/>
    <property type="match status" value="2"/>
</dbReference>
<dbReference type="Gene3D" id="3.30.160.60">
    <property type="entry name" value="Classic Zinc Finger"/>
    <property type="match status" value="1"/>
</dbReference>
<dbReference type="InterPro" id="IPR051095">
    <property type="entry name" value="Dros_DevTransReg"/>
</dbReference>
<dbReference type="InterPro" id="IPR036236">
    <property type="entry name" value="Znf_C2H2_sf"/>
</dbReference>
<name>A0A0K2UK63_LEPSM</name>
<dbReference type="InterPro" id="IPR013087">
    <property type="entry name" value="Znf_C2H2_type"/>
</dbReference>
<feature type="region of interest" description="Disordered" evidence="3">
    <location>
        <begin position="140"/>
        <end position="191"/>
    </location>
</feature>
<dbReference type="EMBL" id="HACA01020967">
    <property type="protein sequence ID" value="CDW38328.1"/>
    <property type="molecule type" value="Transcribed_RNA"/>
</dbReference>
<dbReference type="SUPFAM" id="SSF57667">
    <property type="entry name" value="beta-beta-alpha zinc fingers"/>
    <property type="match status" value="1"/>
</dbReference>
<evidence type="ECO:0000256" key="2">
    <source>
        <dbReference type="PROSITE-ProRule" id="PRU00042"/>
    </source>
</evidence>
<feature type="compositionally biased region" description="Low complexity" evidence="3">
    <location>
        <begin position="221"/>
        <end position="232"/>
    </location>
</feature>
<keyword evidence="2" id="KW-0863">Zinc-finger</keyword>
<dbReference type="EMBL" id="HACA01020966">
    <property type="protein sequence ID" value="CDW38327.1"/>
    <property type="molecule type" value="Transcribed_RNA"/>
</dbReference>
<dbReference type="GO" id="GO:0048666">
    <property type="term" value="P:neuron development"/>
    <property type="evidence" value="ECO:0007669"/>
    <property type="project" value="UniProtKB-ARBA"/>
</dbReference>
<reference evidence="6" key="1">
    <citation type="submission" date="2014-05" db="EMBL/GenBank/DDBJ databases">
        <authorList>
            <person name="Chronopoulou M."/>
        </authorList>
    </citation>
    <scope>NUCLEOTIDE SEQUENCE</scope>
    <source>
        <tissue evidence="6">Whole organism</tissue>
    </source>
</reference>